<keyword evidence="4" id="KW-1185">Reference proteome</keyword>
<evidence type="ECO:0000256" key="1">
    <source>
        <dbReference type="SAM" id="MobiDB-lite"/>
    </source>
</evidence>
<evidence type="ECO:0000313" key="4">
    <source>
        <dbReference type="Proteomes" id="UP000735592"/>
    </source>
</evidence>
<evidence type="ECO:0000256" key="2">
    <source>
        <dbReference type="SAM" id="SignalP"/>
    </source>
</evidence>
<feature type="region of interest" description="Disordered" evidence="1">
    <location>
        <begin position="74"/>
        <end position="96"/>
    </location>
</feature>
<gene>
    <name evidence="3" type="ORF">GM655_04780</name>
</gene>
<reference evidence="3 4" key="1">
    <citation type="submission" date="2019-11" db="EMBL/GenBank/DDBJ databases">
        <title>Type strains purchased from KCTC, JCM and DSMZ.</title>
        <authorList>
            <person name="Lu H."/>
        </authorList>
    </citation>
    <scope>NUCLEOTIDE SEQUENCE [LARGE SCALE GENOMIC DNA]</scope>
    <source>
        <strain evidence="3 4">DSM 103461</strain>
    </source>
</reference>
<dbReference type="EMBL" id="WNKW01000001">
    <property type="protein sequence ID" value="MTW32140.1"/>
    <property type="molecule type" value="Genomic_DNA"/>
</dbReference>
<feature type="signal peptide" evidence="2">
    <location>
        <begin position="1"/>
        <end position="20"/>
    </location>
</feature>
<feature type="chain" id="PRO_5047189429" evidence="2">
    <location>
        <begin position="21"/>
        <end position="135"/>
    </location>
</feature>
<protein>
    <submittedName>
        <fullName evidence="3">Uncharacterized protein</fullName>
    </submittedName>
</protein>
<comment type="caution">
    <text evidence="3">The sequence shown here is derived from an EMBL/GenBank/DDBJ whole genome shotgun (WGS) entry which is preliminary data.</text>
</comment>
<dbReference type="Proteomes" id="UP000735592">
    <property type="component" value="Unassembled WGS sequence"/>
</dbReference>
<proteinExistence type="predicted"/>
<evidence type="ECO:0000313" key="3">
    <source>
        <dbReference type="EMBL" id="MTW32140.1"/>
    </source>
</evidence>
<sequence>MLKWLSAAVLAAYWGGAAMAAEPATSSAAALGTWGGDRLQLTVEAHGARLAMDCASGSIGVPLVLDAHGSFTASGKFETHQPGPQPADESGGAATRYSGNVKGEQMTLTIHASGAAAPQHYTLRKGVQIKLVRCL</sequence>
<keyword evidence="2" id="KW-0732">Signal</keyword>
<accession>A0ABW9SJH4</accession>
<dbReference type="RefSeq" id="WP_155433439.1">
    <property type="nucleotide sequence ID" value="NZ_JBHLXK010000003.1"/>
</dbReference>
<organism evidence="3 4">
    <name type="scientific">Pseudoduganella danionis</name>
    <dbReference type="NCBI Taxonomy" id="1890295"/>
    <lineage>
        <taxon>Bacteria</taxon>
        <taxon>Pseudomonadati</taxon>
        <taxon>Pseudomonadota</taxon>
        <taxon>Betaproteobacteria</taxon>
        <taxon>Burkholderiales</taxon>
        <taxon>Oxalobacteraceae</taxon>
        <taxon>Telluria group</taxon>
        <taxon>Pseudoduganella</taxon>
    </lineage>
</organism>
<name>A0ABW9SJH4_9BURK</name>